<sequence>MDGLQQQCAARRQGAGDRGEQGLQVLFQQGEVAGHGIEAAEAQGLLDKALVVAALERSPCGPRQLNQPRGRIHAQGGNAPLGQGTAQPALATPQVQHTLRCPRHQRIEHGAVGGQATAFDASPAHGVGPGAGIGAPTAVYLLPIIV</sequence>
<accession>A0ABM7L3D9</accession>
<dbReference type="EMBL" id="AP023081">
    <property type="protein sequence ID" value="BCD84076.1"/>
    <property type="molecule type" value="Genomic_DNA"/>
</dbReference>
<dbReference type="Proteomes" id="UP001064896">
    <property type="component" value="Chromosome"/>
</dbReference>
<keyword evidence="2" id="KW-1185">Reference proteome</keyword>
<name>A0ABM7L3D9_9PSED</name>
<reference evidence="1" key="1">
    <citation type="submission" date="2020-05" db="EMBL/GenBank/DDBJ databases">
        <title>Complete genome sequence of Pseudomonas sp. Sm006.</title>
        <authorList>
            <person name="Takeuchi K."/>
            <person name="Someya N."/>
        </authorList>
    </citation>
    <scope>NUCLEOTIDE SEQUENCE</scope>
    <source>
        <strain evidence="1">Sm006</strain>
    </source>
</reference>
<evidence type="ECO:0000313" key="1">
    <source>
        <dbReference type="EMBL" id="BCD84076.1"/>
    </source>
</evidence>
<evidence type="ECO:0000313" key="2">
    <source>
        <dbReference type="Proteomes" id="UP001064896"/>
    </source>
</evidence>
<proteinExistence type="predicted"/>
<organism evidence="1 2">
    <name type="scientific">Pseudomonas solani</name>
    <dbReference type="NCBI Taxonomy" id="2731552"/>
    <lineage>
        <taxon>Bacteria</taxon>
        <taxon>Pseudomonadati</taxon>
        <taxon>Pseudomonadota</taxon>
        <taxon>Gammaproteobacteria</taxon>
        <taxon>Pseudomonadales</taxon>
        <taxon>Pseudomonadaceae</taxon>
        <taxon>Pseudomonas</taxon>
    </lineage>
</organism>
<gene>
    <name evidence="1" type="ORF">PSm6_04830</name>
</gene>
<protein>
    <submittedName>
        <fullName evidence="1">Uncharacterized protein</fullName>
    </submittedName>
</protein>